<dbReference type="STRING" id="930991.A0A0D0DJB5"/>
<accession>A0A0D0DJB5</accession>
<proteinExistence type="predicted"/>
<protein>
    <submittedName>
        <fullName evidence="1">Uncharacterized protein</fullName>
    </submittedName>
</protein>
<organism evidence="1 2">
    <name type="scientific">Paxillus rubicundulus Ve08.2h10</name>
    <dbReference type="NCBI Taxonomy" id="930991"/>
    <lineage>
        <taxon>Eukaryota</taxon>
        <taxon>Fungi</taxon>
        <taxon>Dikarya</taxon>
        <taxon>Basidiomycota</taxon>
        <taxon>Agaricomycotina</taxon>
        <taxon>Agaricomycetes</taxon>
        <taxon>Agaricomycetidae</taxon>
        <taxon>Boletales</taxon>
        <taxon>Paxilineae</taxon>
        <taxon>Paxillaceae</taxon>
        <taxon>Paxillus</taxon>
    </lineage>
</organism>
<dbReference type="AlphaFoldDB" id="A0A0D0DJB5"/>
<reference evidence="1 2" key="1">
    <citation type="submission" date="2014-04" db="EMBL/GenBank/DDBJ databases">
        <authorList>
            <consortium name="DOE Joint Genome Institute"/>
            <person name="Kuo A."/>
            <person name="Kohler A."/>
            <person name="Jargeat P."/>
            <person name="Nagy L.G."/>
            <person name="Floudas D."/>
            <person name="Copeland A."/>
            <person name="Barry K.W."/>
            <person name="Cichocki N."/>
            <person name="Veneault-Fourrey C."/>
            <person name="LaButti K."/>
            <person name="Lindquist E.A."/>
            <person name="Lipzen A."/>
            <person name="Lundell T."/>
            <person name="Morin E."/>
            <person name="Murat C."/>
            <person name="Sun H."/>
            <person name="Tunlid A."/>
            <person name="Henrissat B."/>
            <person name="Grigoriev I.V."/>
            <person name="Hibbett D.S."/>
            <person name="Martin F."/>
            <person name="Nordberg H.P."/>
            <person name="Cantor M.N."/>
            <person name="Hua S.X."/>
        </authorList>
    </citation>
    <scope>NUCLEOTIDE SEQUENCE [LARGE SCALE GENOMIC DNA]</scope>
    <source>
        <strain evidence="1 2">Ve08.2h10</strain>
    </source>
</reference>
<sequence length="85" mass="9772">FFSFVCNDITYPCGLVDCFACVGQIPDMVTGPWKVWPDHDQSGRQVKSIEYLDSIYYGAHLIPLFGDDFLPPHFHFSYSLDVFNM</sequence>
<reference evidence="2" key="2">
    <citation type="submission" date="2015-01" db="EMBL/GenBank/DDBJ databases">
        <title>Evolutionary Origins and Diversification of the Mycorrhizal Mutualists.</title>
        <authorList>
            <consortium name="DOE Joint Genome Institute"/>
            <consortium name="Mycorrhizal Genomics Consortium"/>
            <person name="Kohler A."/>
            <person name="Kuo A."/>
            <person name="Nagy L.G."/>
            <person name="Floudas D."/>
            <person name="Copeland A."/>
            <person name="Barry K.W."/>
            <person name="Cichocki N."/>
            <person name="Veneault-Fourrey C."/>
            <person name="LaButti K."/>
            <person name="Lindquist E.A."/>
            <person name="Lipzen A."/>
            <person name="Lundell T."/>
            <person name="Morin E."/>
            <person name="Murat C."/>
            <person name="Riley R."/>
            <person name="Ohm R."/>
            <person name="Sun H."/>
            <person name="Tunlid A."/>
            <person name="Henrissat B."/>
            <person name="Grigoriev I.V."/>
            <person name="Hibbett D.S."/>
            <person name="Martin F."/>
        </authorList>
    </citation>
    <scope>NUCLEOTIDE SEQUENCE [LARGE SCALE GENOMIC DNA]</scope>
    <source>
        <strain evidence="2">Ve08.2h10</strain>
    </source>
</reference>
<dbReference type="Proteomes" id="UP000054538">
    <property type="component" value="Unassembled WGS sequence"/>
</dbReference>
<feature type="non-terminal residue" evidence="1">
    <location>
        <position position="1"/>
    </location>
</feature>
<gene>
    <name evidence="1" type="ORF">PAXRUDRAFT_152640</name>
</gene>
<dbReference type="HOGENOM" id="CLU_006344_16_0_1"/>
<evidence type="ECO:0000313" key="2">
    <source>
        <dbReference type="Proteomes" id="UP000054538"/>
    </source>
</evidence>
<dbReference type="InParanoid" id="A0A0D0DJB5"/>
<keyword evidence="2" id="KW-1185">Reference proteome</keyword>
<evidence type="ECO:0000313" key="1">
    <source>
        <dbReference type="EMBL" id="KIK85686.1"/>
    </source>
</evidence>
<dbReference type="EMBL" id="KN825561">
    <property type="protein sequence ID" value="KIK85686.1"/>
    <property type="molecule type" value="Genomic_DNA"/>
</dbReference>
<dbReference type="OrthoDB" id="3187773at2759"/>
<name>A0A0D0DJB5_9AGAM</name>